<keyword evidence="10" id="KW-1185">Reference proteome</keyword>
<dbReference type="Pfam" id="PF09594">
    <property type="entry name" value="GT87"/>
    <property type="match status" value="1"/>
</dbReference>
<keyword evidence="2" id="KW-1003">Cell membrane</keyword>
<evidence type="ECO:0000256" key="4">
    <source>
        <dbReference type="ARBA" id="ARBA00022692"/>
    </source>
</evidence>
<evidence type="ECO:0000256" key="2">
    <source>
        <dbReference type="ARBA" id="ARBA00022475"/>
    </source>
</evidence>
<evidence type="ECO:0000256" key="8">
    <source>
        <dbReference type="SAM" id="Phobius"/>
    </source>
</evidence>
<accession>A0A3S4FDC7</accession>
<comment type="subcellular location">
    <subcellularLocation>
        <location evidence="1">Cell membrane</location>
        <topology evidence="1">Multi-pass membrane protein</topology>
    </subcellularLocation>
</comment>
<dbReference type="AlphaFoldDB" id="A0A3S4FDC7"/>
<feature type="transmembrane region" description="Helical" evidence="8">
    <location>
        <begin position="358"/>
        <end position="388"/>
    </location>
</feature>
<feature type="transmembrane region" description="Helical" evidence="8">
    <location>
        <begin position="275"/>
        <end position="299"/>
    </location>
</feature>
<dbReference type="Proteomes" id="UP000289200">
    <property type="component" value="Unassembled WGS sequence"/>
</dbReference>
<dbReference type="OrthoDB" id="7679563at2"/>
<evidence type="ECO:0000256" key="7">
    <source>
        <dbReference type="ARBA" id="ARBA00024033"/>
    </source>
</evidence>
<feature type="transmembrane region" description="Helical" evidence="8">
    <location>
        <begin position="186"/>
        <end position="211"/>
    </location>
</feature>
<comment type="similarity">
    <text evidence="7">Belongs to the glycosyltransferase 87 family.</text>
</comment>
<reference evidence="10" key="1">
    <citation type="submission" date="2018-10" db="EMBL/GenBank/DDBJ databases">
        <authorList>
            <person name="Peiro R."/>
            <person name="Begona"/>
            <person name="Cbmso G."/>
            <person name="Lopez M."/>
            <person name="Gonzalez S."/>
            <person name="Sacristan E."/>
            <person name="Castillo E."/>
        </authorList>
    </citation>
    <scope>NUCLEOTIDE SEQUENCE [LARGE SCALE GENOMIC DNA]</scope>
</reference>
<evidence type="ECO:0000313" key="10">
    <source>
        <dbReference type="Proteomes" id="UP000289200"/>
    </source>
</evidence>
<feature type="transmembrane region" description="Helical" evidence="8">
    <location>
        <begin position="218"/>
        <end position="238"/>
    </location>
</feature>
<evidence type="ECO:0008006" key="11">
    <source>
        <dbReference type="Google" id="ProtNLM"/>
    </source>
</evidence>
<keyword evidence="5 8" id="KW-1133">Transmembrane helix</keyword>
<sequence>MSGVAIPGGVPAPPLSPAAARLEAIGLMLSLAGLVFLAAAAVQGAWLIGSDGRPYASDFVNLYAAGRLVLEGRAADAYDWAAHGQAEAAAVGYDFGGYYNWPYPPTFLFAVAPFALLPFVPALFAWIAVTLPLYVAAIAPILGRRPGLALACAFPAVPWTISVGQNGFLTAALVGGTLAAWRRHPVLAGVLLGGLTYKPHFGLLFPVALIAAGRWRTIAAAAVTALLLAVAAGAAFGLESWAAFVRSVATTGVLVFAEGRAGIAKQHSLLGLVRWLGGPLALAWTLQGLLIAAAAVWIARLWRGPACFEVKAAGLGAAVLLATPYLYIYDFPVLAVPMAFLIRLGLADGFRRGEAAALTLAAVLVFLFPFVAVPTGLFATLIVALVAARRATVPAPADGPADGH</sequence>
<keyword evidence="6 8" id="KW-0472">Membrane</keyword>
<name>A0A3S4FDC7_9BRAD</name>
<protein>
    <recommendedName>
        <fullName evidence="11">DUF2029 domain-containing protein</fullName>
    </recommendedName>
</protein>
<keyword evidence="4 8" id="KW-0812">Transmembrane</keyword>
<feature type="transmembrane region" description="Helical" evidence="8">
    <location>
        <begin position="148"/>
        <end position="174"/>
    </location>
</feature>
<dbReference type="GO" id="GO:0016758">
    <property type="term" value="F:hexosyltransferase activity"/>
    <property type="evidence" value="ECO:0007669"/>
    <property type="project" value="InterPro"/>
</dbReference>
<dbReference type="RefSeq" id="WP_129609288.1">
    <property type="nucleotide sequence ID" value="NZ_UWOC01000146.1"/>
</dbReference>
<keyword evidence="3" id="KW-0808">Transferase</keyword>
<evidence type="ECO:0000313" key="9">
    <source>
        <dbReference type="EMBL" id="VCU09384.1"/>
    </source>
</evidence>
<dbReference type="EMBL" id="UWOC01000146">
    <property type="protein sequence ID" value="VCU09384.1"/>
    <property type="molecule type" value="Genomic_DNA"/>
</dbReference>
<evidence type="ECO:0000256" key="5">
    <source>
        <dbReference type="ARBA" id="ARBA00022989"/>
    </source>
</evidence>
<evidence type="ECO:0000256" key="1">
    <source>
        <dbReference type="ARBA" id="ARBA00004651"/>
    </source>
</evidence>
<dbReference type="GO" id="GO:0005886">
    <property type="term" value="C:plasma membrane"/>
    <property type="evidence" value="ECO:0007669"/>
    <property type="project" value="UniProtKB-SubCell"/>
</dbReference>
<evidence type="ECO:0000256" key="6">
    <source>
        <dbReference type="ARBA" id="ARBA00023136"/>
    </source>
</evidence>
<gene>
    <name evidence="9" type="ORF">RHODGE_RHODGE_02556</name>
</gene>
<comment type="caution">
    <text evidence="9">The sequence shown here is derived from an EMBL/GenBank/DDBJ whole genome shotgun (WGS) entry which is preliminary data.</text>
</comment>
<proteinExistence type="inferred from homology"/>
<dbReference type="InterPro" id="IPR018584">
    <property type="entry name" value="GT87"/>
</dbReference>
<feature type="transmembrane region" description="Helical" evidence="8">
    <location>
        <begin position="244"/>
        <end position="263"/>
    </location>
</feature>
<feature type="transmembrane region" description="Helical" evidence="8">
    <location>
        <begin position="24"/>
        <end position="48"/>
    </location>
</feature>
<feature type="transmembrane region" description="Helical" evidence="8">
    <location>
        <begin position="107"/>
        <end position="136"/>
    </location>
</feature>
<evidence type="ECO:0000256" key="3">
    <source>
        <dbReference type="ARBA" id="ARBA00022679"/>
    </source>
</evidence>
<organism evidence="9 10">
    <name type="scientific">Rhodoplanes serenus</name>
    <dbReference type="NCBI Taxonomy" id="200615"/>
    <lineage>
        <taxon>Bacteria</taxon>
        <taxon>Pseudomonadati</taxon>
        <taxon>Pseudomonadota</taxon>
        <taxon>Alphaproteobacteria</taxon>
        <taxon>Hyphomicrobiales</taxon>
        <taxon>Nitrobacteraceae</taxon>
        <taxon>Rhodoplanes</taxon>
    </lineage>
</organism>